<feature type="compositionally biased region" description="Polar residues" evidence="1">
    <location>
        <begin position="158"/>
        <end position="167"/>
    </location>
</feature>
<keyword evidence="3" id="KW-1185">Reference proteome</keyword>
<evidence type="ECO:0000313" key="3">
    <source>
        <dbReference type="Proteomes" id="UP000291189"/>
    </source>
</evidence>
<evidence type="ECO:0000313" key="2">
    <source>
        <dbReference type="EMBL" id="RYU14781.1"/>
    </source>
</evidence>
<gene>
    <name evidence="2" type="ORF">ETU37_01980</name>
</gene>
<sequence length="167" mass="17814">MLDVPGHSWAWLVAAGTRRERPASGRTDLIGSDELWVTVPGAWWVLCAHTDSAGSLTGYLVHAAAPFDPPVNPLEITWVDLALDFEVQGDELLLHDETEFHDQAAPWATPTMSCVERGRASRLSPRGSPPANGTSTAHSSSGSTPSSRESRANPGRANDTSMSGRGL</sequence>
<dbReference type="AlphaFoldDB" id="A0A4Q5JA68"/>
<reference evidence="2 3" key="1">
    <citation type="submission" date="2019-01" db="EMBL/GenBank/DDBJ databases">
        <title>Nocardioides guangzhouensis sp. nov., an actinobacterium isolated from soil.</title>
        <authorList>
            <person name="Fu Y."/>
            <person name="Cai Y."/>
            <person name="Lin Z."/>
            <person name="Chen P."/>
        </authorList>
    </citation>
    <scope>NUCLEOTIDE SEQUENCE [LARGE SCALE GENOMIC DNA]</scope>
    <source>
        <strain evidence="2 3">NBRC 105384</strain>
    </source>
</reference>
<protein>
    <recommendedName>
        <fullName evidence="4">DUF402 domain-containing protein</fullName>
    </recommendedName>
</protein>
<dbReference type="EMBL" id="SDPU01000009">
    <property type="protein sequence ID" value="RYU14781.1"/>
    <property type="molecule type" value="Genomic_DNA"/>
</dbReference>
<proteinExistence type="predicted"/>
<dbReference type="Proteomes" id="UP000291189">
    <property type="component" value="Unassembled WGS sequence"/>
</dbReference>
<name>A0A4Q5JA68_9ACTN</name>
<feature type="compositionally biased region" description="Low complexity" evidence="1">
    <location>
        <begin position="134"/>
        <end position="147"/>
    </location>
</feature>
<dbReference type="Gene3D" id="2.40.380.10">
    <property type="entry name" value="FomD-like"/>
    <property type="match status" value="1"/>
</dbReference>
<feature type="region of interest" description="Disordered" evidence="1">
    <location>
        <begin position="116"/>
        <end position="167"/>
    </location>
</feature>
<dbReference type="InterPro" id="IPR035930">
    <property type="entry name" value="FomD-like_sf"/>
</dbReference>
<comment type="caution">
    <text evidence="2">The sequence shown here is derived from an EMBL/GenBank/DDBJ whole genome shotgun (WGS) entry which is preliminary data.</text>
</comment>
<evidence type="ECO:0000256" key="1">
    <source>
        <dbReference type="SAM" id="MobiDB-lite"/>
    </source>
</evidence>
<accession>A0A4Q5JA68</accession>
<evidence type="ECO:0008006" key="4">
    <source>
        <dbReference type="Google" id="ProtNLM"/>
    </source>
</evidence>
<organism evidence="2 3">
    <name type="scientific">Nocardioides iriomotensis</name>
    <dbReference type="NCBI Taxonomy" id="715784"/>
    <lineage>
        <taxon>Bacteria</taxon>
        <taxon>Bacillati</taxon>
        <taxon>Actinomycetota</taxon>
        <taxon>Actinomycetes</taxon>
        <taxon>Propionibacteriales</taxon>
        <taxon>Nocardioidaceae</taxon>
        <taxon>Nocardioides</taxon>
    </lineage>
</organism>